<sequence>MFSRIILIALPLLAVATSAASVVRRDGPVAACCSGELPADSLAGAALLKKLGVSLDNTNVKLGLGCIPIDGYKCYAFSFTCADGIDQGVGIDCE</sequence>
<accession>A0ACB8UHW1</accession>
<dbReference type="Proteomes" id="UP001055072">
    <property type="component" value="Unassembled WGS sequence"/>
</dbReference>
<keyword evidence="2" id="KW-1185">Reference proteome</keyword>
<dbReference type="EMBL" id="MU274902">
    <property type="protein sequence ID" value="KAI0093280.1"/>
    <property type="molecule type" value="Genomic_DNA"/>
</dbReference>
<protein>
    <submittedName>
        <fullName evidence="1">Uncharacterized protein</fullName>
    </submittedName>
</protein>
<evidence type="ECO:0000313" key="1">
    <source>
        <dbReference type="EMBL" id="KAI0093280.1"/>
    </source>
</evidence>
<reference evidence="1" key="1">
    <citation type="journal article" date="2021" name="Environ. Microbiol.">
        <title>Gene family expansions and transcriptome signatures uncover fungal adaptations to wood decay.</title>
        <authorList>
            <person name="Hage H."/>
            <person name="Miyauchi S."/>
            <person name="Viragh M."/>
            <person name="Drula E."/>
            <person name="Min B."/>
            <person name="Chaduli D."/>
            <person name="Navarro D."/>
            <person name="Favel A."/>
            <person name="Norest M."/>
            <person name="Lesage-Meessen L."/>
            <person name="Balint B."/>
            <person name="Merenyi Z."/>
            <person name="de Eugenio L."/>
            <person name="Morin E."/>
            <person name="Martinez A.T."/>
            <person name="Baldrian P."/>
            <person name="Stursova M."/>
            <person name="Martinez M.J."/>
            <person name="Novotny C."/>
            <person name="Magnuson J.K."/>
            <person name="Spatafora J.W."/>
            <person name="Maurice S."/>
            <person name="Pangilinan J."/>
            <person name="Andreopoulos W."/>
            <person name="LaButti K."/>
            <person name="Hundley H."/>
            <person name="Na H."/>
            <person name="Kuo A."/>
            <person name="Barry K."/>
            <person name="Lipzen A."/>
            <person name="Henrissat B."/>
            <person name="Riley R."/>
            <person name="Ahrendt S."/>
            <person name="Nagy L.G."/>
            <person name="Grigoriev I.V."/>
            <person name="Martin F."/>
            <person name="Rosso M.N."/>
        </authorList>
    </citation>
    <scope>NUCLEOTIDE SEQUENCE</scope>
    <source>
        <strain evidence="1">CBS 384.51</strain>
    </source>
</reference>
<gene>
    <name evidence="1" type="ORF">BDY19DRAFT_989934</name>
</gene>
<evidence type="ECO:0000313" key="2">
    <source>
        <dbReference type="Proteomes" id="UP001055072"/>
    </source>
</evidence>
<comment type="caution">
    <text evidence="1">The sequence shown here is derived from an EMBL/GenBank/DDBJ whole genome shotgun (WGS) entry which is preliminary data.</text>
</comment>
<organism evidence="1 2">
    <name type="scientific">Irpex rosettiformis</name>
    <dbReference type="NCBI Taxonomy" id="378272"/>
    <lineage>
        <taxon>Eukaryota</taxon>
        <taxon>Fungi</taxon>
        <taxon>Dikarya</taxon>
        <taxon>Basidiomycota</taxon>
        <taxon>Agaricomycotina</taxon>
        <taxon>Agaricomycetes</taxon>
        <taxon>Polyporales</taxon>
        <taxon>Irpicaceae</taxon>
        <taxon>Irpex</taxon>
    </lineage>
</organism>
<name>A0ACB8UHW1_9APHY</name>
<proteinExistence type="predicted"/>